<keyword evidence="9 10" id="KW-0413">Isomerase</keyword>
<evidence type="ECO:0000313" key="13">
    <source>
        <dbReference type="Proteomes" id="UP000198506"/>
    </source>
</evidence>
<feature type="binding site" evidence="10">
    <location>
        <position position="30"/>
    </location>
    <ligand>
        <name>a divalent metal cation</name>
        <dbReference type="ChEBI" id="CHEBI:60240"/>
    </ligand>
</feature>
<dbReference type="EC" id="5.1.3.1" evidence="7 10"/>
<evidence type="ECO:0000256" key="9">
    <source>
        <dbReference type="ARBA" id="ARBA00023235"/>
    </source>
</evidence>
<reference evidence="12 13" key="1">
    <citation type="submission" date="2016-10" db="EMBL/GenBank/DDBJ databases">
        <authorList>
            <person name="Varghese N."/>
            <person name="Submissions S."/>
        </authorList>
    </citation>
    <scope>NUCLEOTIDE SEQUENCE [LARGE SCALE GENOMIC DNA]</scope>
    <source>
        <strain evidence="12 13">IAM 15147</strain>
    </source>
</reference>
<accession>A0AA94HPK9</accession>
<keyword evidence="10" id="KW-0119">Carbohydrate metabolism</keyword>
<sequence length="273" mass="28309">MVRIHPSILSADFVNLERDLGRIASADGVHVDVMDAHFVPNLTFGLPMVQRIAEVTDLPIDVHLMIDDPDTWAPQYAIDRVDSVTFHAEATRDAVALARELRARGTRASIAIKPGTLVDEVIEHLAEFDMVLVMTVEPGFGGQSFMGEMMPKVEALRGKAEQLGIELALQVDGGITADTLPIAAASGADVFVAGSAVYGHSSPAERITALRDAGRGAFDTGRIDLRAIHRGLAGTGTTGIDAAGTGAAGTDAAGTDAAGTGAAGTDPTGSLET</sequence>
<feature type="binding site" evidence="10">
    <location>
        <begin position="172"/>
        <end position="174"/>
    </location>
    <ligand>
        <name>substrate</name>
    </ligand>
</feature>
<evidence type="ECO:0000256" key="3">
    <source>
        <dbReference type="ARBA" id="ARBA00001941"/>
    </source>
</evidence>
<dbReference type="PROSITE" id="PS01085">
    <property type="entry name" value="RIBUL_P_3_EPIMER_1"/>
    <property type="match status" value="1"/>
</dbReference>
<organism evidence="12 13">
    <name type="scientific">Agrococcus baldri</name>
    <dbReference type="NCBI Taxonomy" id="153730"/>
    <lineage>
        <taxon>Bacteria</taxon>
        <taxon>Bacillati</taxon>
        <taxon>Actinomycetota</taxon>
        <taxon>Actinomycetes</taxon>
        <taxon>Micrococcales</taxon>
        <taxon>Microbacteriaceae</taxon>
        <taxon>Agrococcus</taxon>
    </lineage>
</organism>
<dbReference type="Proteomes" id="UP000198506">
    <property type="component" value="Unassembled WGS sequence"/>
</dbReference>
<comment type="cofactor">
    <cofactor evidence="4">
        <name>Zn(2+)</name>
        <dbReference type="ChEBI" id="CHEBI:29105"/>
    </cofactor>
</comment>
<feature type="binding site" evidence="10">
    <location>
        <position position="32"/>
    </location>
    <ligand>
        <name>a divalent metal cation</name>
        <dbReference type="ChEBI" id="CHEBI:60240"/>
    </ligand>
</feature>
<feature type="active site" description="Proton acceptor" evidence="10">
    <location>
        <position position="32"/>
    </location>
</feature>
<evidence type="ECO:0000313" key="12">
    <source>
        <dbReference type="EMBL" id="SFS18586.1"/>
    </source>
</evidence>
<dbReference type="GO" id="GO:0006098">
    <property type="term" value="P:pentose-phosphate shunt"/>
    <property type="evidence" value="ECO:0007669"/>
    <property type="project" value="UniProtKB-UniRule"/>
</dbReference>
<dbReference type="NCBIfam" id="NF004076">
    <property type="entry name" value="PRK05581.1-4"/>
    <property type="match status" value="1"/>
</dbReference>
<gene>
    <name evidence="10" type="primary">rpe</name>
    <name evidence="12" type="ORF">SAMN04487783_2684</name>
</gene>
<comment type="catalytic activity">
    <reaction evidence="1 10">
        <text>D-ribulose 5-phosphate = D-xylulose 5-phosphate</text>
        <dbReference type="Rhea" id="RHEA:13677"/>
        <dbReference type="ChEBI" id="CHEBI:57737"/>
        <dbReference type="ChEBI" id="CHEBI:58121"/>
        <dbReference type="EC" id="5.1.3.1"/>
    </reaction>
</comment>
<dbReference type="InterPro" id="IPR013785">
    <property type="entry name" value="Aldolase_TIM"/>
</dbReference>
<evidence type="ECO:0000256" key="6">
    <source>
        <dbReference type="ARBA" id="ARBA00009541"/>
    </source>
</evidence>
<dbReference type="SUPFAM" id="SSF51366">
    <property type="entry name" value="Ribulose-phoshate binding barrel"/>
    <property type="match status" value="1"/>
</dbReference>
<dbReference type="EMBL" id="FOZN01000004">
    <property type="protein sequence ID" value="SFS18586.1"/>
    <property type="molecule type" value="Genomic_DNA"/>
</dbReference>
<dbReference type="GO" id="GO:0004750">
    <property type="term" value="F:D-ribulose-phosphate 3-epimerase activity"/>
    <property type="evidence" value="ECO:0007669"/>
    <property type="project" value="UniProtKB-UniRule"/>
</dbReference>
<dbReference type="Gene3D" id="3.20.20.70">
    <property type="entry name" value="Aldolase class I"/>
    <property type="match status" value="1"/>
</dbReference>
<dbReference type="HAMAP" id="MF_02227">
    <property type="entry name" value="RPE"/>
    <property type="match status" value="1"/>
</dbReference>
<feature type="binding site" evidence="10">
    <location>
        <position position="63"/>
    </location>
    <ligand>
        <name>substrate</name>
    </ligand>
</feature>
<keyword evidence="8 10" id="KW-0479">Metal-binding</keyword>
<name>A0AA94HPK9_9MICO</name>
<evidence type="ECO:0000256" key="10">
    <source>
        <dbReference type="HAMAP-Rule" id="MF_02227"/>
    </source>
</evidence>
<comment type="function">
    <text evidence="10">Catalyzes the reversible epimerization of D-ribulose 5-phosphate to D-xylulose 5-phosphate.</text>
</comment>
<comment type="cofactor">
    <cofactor evidence="2">
        <name>Mn(2+)</name>
        <dbReference type="ChEBI" id="CHEBI:29035"/>
    </cofactor>
</comment>
<comment type="caution">
    <text evidence="12">The sequence shown here is derived from an EMBL/GenBank/DDBJ whole genome shotgun (WGS) entry which is preliminary data.</text>
</comment>
<feature type="binding site" evidence="10">
    <location>
        <position position="7"/>
    </location>
    <ligand>
        <name>substrate</name>
    </ligand>
</feature>
<dbReference type="InterPro" id="IPR011060">
    <property type="entry name" value="RibuloseP-bd_barrel"/>
</dbReference>
<comment type="similarity">
    <text evidence="6 10">Belongs to the ribulose-phosphate 3-epimerase family.</text>
</comment>
<dbReference type="GO" id="GO:0046872">
    <property type="term" value="F:metal ion binding"/>
    <property type="evidence" value="ECO:0007669"/>
    <property type="project" value="UniProtKB-UniRule"/>
</dbReference>
<feature type="binding site" evidence="10">
    <location>
        <begin position="139"/>
        <end position="142"/>
    </location>
    <ligand>
        <name>substrate</name>
    </ligand>
</feature>
<dbReference type="InterPro" id="IPR000056">
    <property type="entry name" value="Ribul_P_3_epim-like"/>
</dbReference>
<proteinExistence type="inferred from homology"/>
<dbReference type="PANTHER" id="PTHR11749">
    <property type="entry name" value="RIBULOSE-5-PHOSPHATE-3-EPIMERASE"/>
    <property type="match status" value="1"/>
</dbReference>
<feature type="binding site" evidence="10">
    <location>
        <begin position="194"/>
        <end position="195"/>
    </location>
    <ligand>
        <name>substrate</name>
    </ligand>
</feature>
<evidence type="ECO:0000256" key="11">
    <source>
        <dbReference type="SAM" id="MobiDB-lite"/>
    </source>
</evidence>
<dbReference type="InterPro" id="IPR026019">
    <property type="entry name" value="Ribul_P_3_epim"/>
</dbReference>
<dbReference type="FunFam" id="3.20.20.70:FF:000004">
    <property type="entry name" value="Ribulose-phosphate 3-epimerase"/>
    <property type="match status" value="1"/>
</dbReference>
<feature type="binding site" evidence="10">
    <location>
        <position position="63"/>
    </location>
    <ligand>
        <name>a divalent metal cation</name>
        <dbReference type="ChEBI" id="CHEBI:60240"/>
    </ligand>
</feature>
<dbReference type="NCBIfam" id="TIGR01163">
    <property type="entry name" value="rpe"/>
    <property type="match status" value="1"/>
</dbReference>
<dbReference type="GO" id="GO:0005737">
    <property type="term" value="C:cytoplasm"/>
    <property type="evidence" value="ECO:0007669"/>
    <property type="project" value="UniProtKB-ARBA"/>
</dbReference>
<evidence type="ECO:0000256" key="7">
    <source>
        <dbReference type="ARBA" id="ARBA00013188"/>
    </source>
</evidence>
<comment type="pathway">
    <text evidence="10">Carbohydrate degradation.</text>
</comment>
<evidence type="ECO:0000256" key="2">
    <source>
        <dbReference type="ARBA" id="ARBA00001936"/>
    </source>
</evidence>
<dbReference type="Pfam" id="PF00834">
    <property type="entry name" value="Ribul_P_3_epim"/>
    <property type="match status" value="1"/>
</dbReference>
<comment type="cofactor">
    <cofactor evidence="10">
        <name>a divalent metal cation</name>
        <dbReference type="ChEBI" id="CHEBI:60240"/>
    </cofactor>
    <text evidence="10">Binds 1 divalent metal cation per subunit.</text>
</comment>
<feature type="binding site" evidence="10">
    <location>
        <position position="172"/>
    </location>
    <ligand>
        <name>a divalent metal cation</name>
        <dbReference type="ChEBI" id="CHEBI:60240"/>
    </ligand>
</feature>
<evidence type="ECO:0000256" key="4">
    <source>
        <dbReference type="ARBA" id="ARBA00001947"/>
    </source>
</evidence>
<evidence type="ECO:0000256" key="1">
    <source>
        <dbReference type="ARBA" id="ARBA00001782"/>
    </source>
</evidence>
<dbReference type="AlphaFoldDB" id="A0AA94HPK9"/>
<dbReference type="GO" id="GO:0019323">
    <property type="term" value="P:pentose catabolic process"/>
    <property type="evidence" value="ECO:0007669"/>
    <property type="project" value="UniProtKB-UniRule"/>
</dbReference>
<comment type="cofactor">
    <cofactor evidence="5">
        <name>Fe(2+)</name>
        <dbReference type="ChEBI" id="CHEBI:29033"/>
    </cofactor>
</comment>
<keyword evidence="13" id="KW-1185">Reference proteome</keyword>
<comment type="cofactor">
    <cofactor evidence="3">
        <name>Co(2+)</name>
        <dbReference type="ChEBI" id="CHEBI:48828"/>
    </cofactor>
</comment>
<feature type="active site" description="Proton donor" evidence="10">
    <location>
        <position position="172"/>
    </location>
</feature>
<dbReference type="CDD" id="cd00429">
    <property type="entry name" value="RPE"/>
    <property type="match status" value="1"/>
</dbReference>
<evidence type="ECO:0000256" key="5">
    <source>
        <dbReference type="ARBA" id="ARBA00001954"/>
    </source>
</evidence>
<feature type="region of interest" description="Disordered" evidence="11">
    <location>
        <begin position="248"/>
        <end position="273"/>
    </location>
</feature>
<dbReference type="PROSITE" id="PS01086">
    <property type="entry name" value="RIBUL_P_3_EPIMER_2"/>
    <property type="match status" value="1"/>
</dbReference>
<protein>
    <recommendedName>
        <fullName evidence="7 10">Ribulose-phosphate 3-epimerase</fullName>
        <ecNumber evidence="7 10">5.1.3.1</ecNumber>
    </recommendedName>
</protein>
<evidence type="ECO:0000256" key="8">
    <source>
        <dbReference type="ARBA" id="ARBA00022723"/>
    </source>
</evidence>